<evidence type="ECO:0000256" key="5">
    <source>
        <dbReference type="ARBA" id="ARBA00023186"/>
    </source>
</evidence>
<dbReference type="Pfam" id="PF00249">
    <property type="entry name" value="Myb_DNA-binding"/>
    <property type="match status" value="1"/>
</dbReference>
<evidence type="ECO:0000256" key="7">
    <source>
        <dbReference type="SAM" id="MobiDB-lite"/>
    </source>
</evidence>
<dbReference type="AlphaFoldDB" id="A0A9Q0M4T5"/>
<dbReference type="PROSITE" id="PS00636">
    <property type="entry name" value="DNAJ_1"/>
    <property type="match status" value="1"/>
</dbReference>
<gene>
    <name evidence="10" type="ORF">RDWZM_008719</name>
</gene>
<dbReference type="GO" id="GO:0051083">
    <property type="term" value="P:'de novo' cotranslational protein folding"/>
    <property type="evidence" value="ECO:0007669"/>
    <property type="project" value="InterPro"/>
</dbReference>
<dbReference type="InterPro" id="IPR001005">
    <property type="entry name" value="SANT/Myb"/>
</dbReference>
<dbReference type="OMA" id="SFWYDFD"/>
<organism evidence="10 11">
    <name type="scientific">Blomia tropicalis</name>
    <name type="common">Mite</name>
    <dbReference type="NCBI Taxonomy" id="40697"/>
    <lineage>
        <taxon>Eukaryota</taxon>
        <taxon>Metazoa</taxon>
        <taxon>Ecdysozoa</taxon>
        <taxon>Arthropoda</taxon>
        <taxon>Chelicerata</taxon>
        <taxon>Arachnida</taxon>
        <taxon>Acari</taxon>
        <taxon>Acariformes</taxon>
        <taxon>Sarcoptiformes</taxon>
        <taxon>Astigmata</taxon>
        <taxon>Glycyphagoidea</taxon>
        <taxon>Echimyopodidae</taxon>
        <taxon>Blomia</taxon>
    </lineage>
</organism>
<evidence type="ECO:0000313" key="10">
    <source>
        <dbReference type="EMBL" id="KAJ6217562.1"/>
    </source>
</evidence>
<dbReference type="InterPro" id="IPR044634">
    <property type="entry name" value="Zuotin/DnaJC2"/>
</dbReference>
<dbReference type="EMBL" id="JAPWDV010000003">
    <property type="protein sequence ID" value="KAJ6217562.1"/>
    <property type="molecule type" value="Genomic_DNA"/>
</dbReference>
<dbReference type="CDD" id="cd06257">
    <property type="entry name" value="DnaJ"/>
    <property type="match status" value="1"/>
</dbReference>
<keyword evidence="4" id="KW-0677">Repeat</keyword>
<comment type="caution">
    <text evidence="10">The sequence shown here is derived from an EMBL/GenBank/DDBJ whole genome shotgun (WGS) entry which is preliminary data.</text>
</comment>
<dbReference type="FunFam" id="1.10.10.60:FF:000180">
    <property type="entry name" value="DnaJ (Hsp40) homolog, subfamily C, member 2"/>
    <property type="match status" value="1"/>
</dbReference>
<evidence type="ECO:0000256" key="2">
    <source>
        <dbReference type="ARBA" id="ARBA00004496"/>
    </source>
</evidence>
<dbReference type="InterPro" id="IPR018253">
    <property type="entry name" value="DnaJ_domain_CS"/>
</dbReference>
<dbReference type="SMART" id="SM00717">
    <property type="entry name" value="SANT"/>
    <property type="match status" value="2"/>
</dbReference>
<dbReference type="Proteomes" id="UP001142055">
    <property type="component" value="Chromosome 3"/>
</dbReference>
<dbReference type="Gene3D" id="1.10.8.840">
    <property type="entry name" value="Ribosome-associated complex head domain"/>
    <property type="match status" value="1"/>
</dbReference>
<dbReference type="PANTHER" id="PTHR43999">
    <property type="entry name" value="DNAJ HOMOLOG SUBFAMILY C MEMBER 2"/>
    <property type="match status" value="1"/>
</dbReference>
<dbReference type="PROSITE" id="PS50076">
    <property type="entry name" value="DNAJ_2"/>
    <property type="match status" value="1"/>
</dbReference>
<dbReference type="SUPFAM" id="SSF46565">
    <property type="entry name" value="Chaperone J-domain"/>
    <property type="match status" value="1"/>
</dbReference>
<dbReference type="GO" id="GO:0005829">
    <property type="term" value="C:cytosol"/>
    <property type="evidence" value="ECO:0007669"/>
    <property type="project" value="TreeGrafter"/>
</dbReference>
<dbReference type="SUPFAM" id="SSF46689">
    <property type="entry name" value="Homeodomain-like"/>
    <property type="match status" value="2"/>
</dbReference>
<evidence type="ECO:0000256" key="1">
    <source>
        <dbReference type="ARBA" id="ARBA00004123"/>
    </source>
</evidence>
<proteinExistence type="predicted"/>
<evidence type="ECO:0000256" key="4">
    <source>
        <dbReference type="ARBA" id="ARBA00022737"/>
    </source>
</evidence>
<keyword evidence="3" id="KW-0963">Cytoplasm</keyword>
<keyword evidence="11" id="KW-1185">Reference proteome</keyword>
<dbReference type="Pfam" id="PF00226">
    <property type="entry name" value="DnaJ"/>
    <property type="match status" value="1"/>
</dbReference>
<feature type="compositionally biased region" description="Basic and acidic residues" evidence="7">
    <location>
        <begin position="239"/>
        <end position="252"/>
    </location>
</feature>
<feature type="region of interest" description="Disordered" evidence="7">
    <location>
        <begin position="293"/>
        <end position="347"/>
    </location>
</feature>
<dbReference type="Pfam" id="PF21884">
    <property type="entry name" value="ZUO1-like_ZHD"/>
    <property type="match status" value="1"/>
</dbReference>
<keyword evidence="5" id="KW-0143">Chaperone</keyword>
<accession>A0A9Q0M4T5</accession>
<dbReference type="GO" id="GO:0030544">
    <property type="term" value="F:Hsp70 protein binding"/>
    <property type="evidence" value="ECO:0007669"/>
    <property type="project" value="InterPro"/>
</dbReference>
<dbReference type="InterPro" id="IPR001623">
    <property type="entry name" value="DnaJ_domain"/>
</dbReference>
<dbReference type="Pfam" id="PF23082">
    <property type="entry name" value="Myb_DNA-binding_2"/>
    <property type="match status" value="1"/>
</dbReference>
<dbReference type="Pfam" id="PF16717">
    <property type="entry name" value="RAC_head"/>
    <property type="match status" value="1"/>
</dbReference>
<dbReference type="PANTHER" id="PTHR43999:SF1">
    <property type="entry name" value="DNAJ HOMOLOG SUBFAMILY C MEMBER 2"/>
    <property type="match status" value="1"/>
</dbReference>
<dbReference type="GO" id="GO:0043022">
    <property type="term" value="F:ribosome binding"/>
    <property type="evidence" value="ECO:0007669"/>
    <property type="project" value="InterPro"/>
</dbReference>
<feature type="region of interest" description="Disordered" evidence="7">
    <location>
        <begin position="526"/>
        <end position="548"/>
    </location>
</feature>
<dbReference type="Gene3D" id="1.10.10.60">
    <property type="entry name" value="Homeodomain-like"/>
    <property type="match status" value="2"/>
</dbReference>
<dbReference type="GO" id="GO:0005634">
    <property type="term" value="C:nucleus"/>
    <property type="evidence" value="ECO:0007669"/>
    <property type="project" value="UniProtKB-SubCell"/>
</dbReference>
<dbReference type="GO" id="GO:0006450">
    <property type="term" value="P:regulation of translational fidelity"/>
    <property type="evidence" value="ECO:0007669"/>
    <property type="project" value="InterPro"/>
</dbReference>
<dbReference type="SMART" id="SM00271">
    <property type="entry name" value="DnaJ"/>
    <property type="match status" value="1"/>
</dbReference>
<evidence type="ECO:0000256" key="6">
    <source>
        <dbReference type="ARBA" id="ARBA00023242"/>
    </source>
</evidence>
<evidence type="ECO:0000259" key="9">
    <source>
        <dbReference type="PROSITE" id="PS50090"/>
    </source>
</evidence>
<dbReference type="CDD" id="cd00167">
    <property type="entry name" value="SANT"/>
    <property type="match status" value="2"/>
</dbReference>
<feature type="domain" description="J" evidence="8">
    <location>
        <begin position="91"/>
        <end position="161"/>
    </location>
</feature>
<sequence>MTSKDSSVIVYESRKTWMSNLLCKLGILSVDDIEEDCADETKENESNNISNGALNGNVTQPPLAKKVVFDDDDACDKYLKTLDPKNFKSQDHYKVLGLSSARFDATESDIKKSYRKIVLRHHPDKRGQQNVDLDLDYYSCITKAYELLSDPIKRRSYDSVDETFDDSIPNVTTYNKNHFFEIFPQVFERNERWSNKKAVPHLGDANSTYEEVNDFYNFWYDFDSWREYSYLDEEEKEKGENREERRYLEKQNKAARAQRKKEEMLRIRQLVDNAYQCDPRVLRFKEEEKKRRQEMKQAKQASIKAKKEEEERLQREKEERELALKKKQEDEEKQRKEGERKQKEAAKKKIRQEIKQVENIFKEKNYYTDDPTTRIEYMQELDKLCKIYSIDKLVVFRQTLQSFNSDDKRKNYFLSQVEELNKKLESERIETSNPATATASATNSTSSKKVWSYDDIQLLIKAVKLFPAGTTNRWNVIANFINDKTDSGVTRNHRDVLEKTKELQKSGESQGLKEEANKNAYKKLENQMTVNSKPATDKKQESNPSERYDAPASILEVNDTAWTNEEQQLLEQAMKTYPANLGVERWNMIAECIPNRSRADCIKRYKHLVELVKAKNAAKGKK</sequence>
<evidence type="ECO:0000313" key="11">
    <source>
        <dbReference type="Proteomes" id="UP001142055"/>
    </source>
</evidence>
<keyword evidence="6" id="KW-0539">Nucleus</keyword>
<dbReference type="InterPro" id="IPR042569">
    <property type="entry name" value="RAC_head_sf"/>
</dbReference>
<feature type="region of interest" description="Disordered" evidence="7">
    <location>
        <begin position="239"/>
        <end position="261"/>
    </location>
</feature>
<dbReference type="InterPro" id="IPR009057">
    <property type="entry name" value="Homeodomain-like_sf"/>
</dbReference>
<reference evidence="10" key="1">
    <citation type="submission" date="2022-12" db="EMBL/GenBank/DDBJ databases">
        <title>Genome assemblies of Blomia tropicalis.</title>
        <authorList>
            <person name="Cui Y."/>
        </authorList>
    </citation>
    <scope>NUCLEOTIDE SEQUENCE</scope>
    <source>
        <tissue evidence="10">Adult mites</tissue>
    </source>
</reference>
<comment type="subcellular location">
    <subcellularLocation>
        <location evidence="2">Cytoplasm</location>
    </subcellularLocation>
    <subcellularLocation>
        <location evidence="1">Nucleus</location>
    </subcellularLocation>
</comment>
<evidence type="ECO:0008006" key="12">
    <source>
        <dbReference type="Google" id="ProtNLM"/>
    </source>
</evidence>
<feature type="domain" description="Myb-like" evidence="9">
    <location>
        <begin position="556"/>
        <end position="609"/>
    </location>
</feature>
<name>A0A9Q0M4T5_BLOTA</name>
<dbReference type="InterPro" id="IPR036869">
    <property type="entry name" value="J_dom_sf"/>
</dbReference>
<dbReference type="InterPro" id="IPR054076">
    <property type="entry name" value="ZUO1-like_ZHD"/>
</dbReference>
<dbReference type="PRINTS" id="PR00625">
    <property type="entry name" value="JDOMAIN"/>
</dbReference>
<dbReference type="OrthoDB" id="1690618at2759"/>
<dbReference type="InterPro" id="IPR032003">
    <property type="entry name" value="RAC_head"/>
</dbReference>
<protein>
    <recommendedName>
        <fullName evidence="12">DnaJ homolog subfamily C member 2</fullName>
    </recommendedName>
</protein>
<dbReference type="Gene3D" id="1.10.287.110">
    <property type="entry name" value="DnaJ domain"/>
    <property type="match status" value="1"/>
</dbReference>
<evidence type="ECO:0000256" key="3">
    <source>
        <dbReference type="ARBA" id="ARBA00022490"/>
    </source>
</evidence>
<feature type="compositionally biased region" description="Basic and acidic residues" evidence="7">
    <location>
        <begin position="535"/>
        <end position="548"/>
    </location>
</feature>
<feature type="compositionally biased region" description="Basic and acidic residues" evidence="7">
    <location>
        <begin position="305"/>
        <end position="347"/>
    </location>
</feature>
<dbReference type="PROSITE" id="PS50090">
    <property type="entry name" value="MYB_LIKE"/>
    <property type="match status" value="2"/>
</dbReference>
<evidence type="ECO:0000259" key="8">
    <source>
        <dbReference type="PROSITE" id="PS50076"/>
    </source>
</evidence>
<feature type="domain" description="Myb-like" evidence="9">
    <location>
        <begin position="443"/>
        <end position="497"/>
    </location>
</feature>